<evidence type="ECO:0000256" key="3">
    <source>
        <dbReference type="ARBA" id="ARBA00023122"/>
    </source>
</evidence>
<dbReference type="PANTHER" id="PTHR42745">
    <property type="match status" value="1"/>
</dbReference>
<accession>A0A1Z4LIG2</accession>
<protein>
    <submittedName>
        <fullName evidence="10">Sugar isomerase, KpsF/GutQ family protein</fullName>
    </submittedName>
</protein>
<dbReference type="CDD" id="cd04604">
    <property type="entry name" value="CBS_pair_SIS_assoc"/>
    <property type="match status" value="1"/>
</dbReference>
<dbReference type="SMART" id="SM00116">
    <property type="entry name" value="CBS"/>
    <property type="match status" value="2"/>
</dbReference>
<dbReference type="NCBIfam" id="TIGR00393">
    <property type="entry name" value="kpsF"/>
    <property type="match status" value="1"/>
</dbReference>
<keyword evidence="11" id="KW-1185">Reference proteome</keyword>
<evidence type="ECO:0000256" key="4">
    <source>
        <dbReference type="PIRNR" id="PIRNR004692"/>
    </source>
</evidence>
<evidence type="ECO:0000256" key="5">
    <source>
        <dbReference type="PIRSR" id="PIRSR004692-2"/>
    </source>
</evidence>
<dbReference type="GO" id="GO:1901135">
    <property type="term" value="P:carbohydrate derivative metabolic process"/>
    <property type="evidence" value="ECO:0007669"/>
    <property type="project" value="InterPro"/>
</dbReference>
<dbReference type="Pfam" id="PF00571">
    <property type="entry name" value="CBS"/>
    <property type="match status" value="2"/>
</dbReference>
<evidence type="ECO:0000256" key="1">
    <source>
        <dbReference type="ARBA" id="ARBA00008165"/>
    </source>
</evidence>
<dbReference type="Proteomes" id="UP000218418">
    <property type="component" value="Chromosome"/>
</dbReference>
<evidence type="ECO:0000256" key="2">
    <source>
        <dbReference type="ARBA" id="ARBA00022737"/>
    </source>
</evidence>
<feature type="binding site" evidence="5">
    <location>
        <position position="89"/>
    </location>
    <ligand>
        <name>Zn(2+)</name>
        <dbReference type="ChEBI" id="CHEBI:29105"/>
    </ligand>
</feature>
<dbReference type="Gene3D" id="3.10.580.10">
    <property type="entry name" value="CBS-domain"/>
    <property type="match status" value="1"/>
</dbReference>
<dbReference type="OrthoDB" id="9762536at2"/>
<dbReference type="GO" id="GO:0019146">
    <property type="term" value="F:arabinose-5-phosphate isomerase activity"/>
    <property type="evidence" value="ECO:0007669"/>
    <property type="project" value="UniProtKB-ARBA"/>
</dbReference>
<sequence>MKQANKVAQFYTVEETKPFLKVTEFLQLGSEAIAKTAGKLNPKQVALAVELLSECKGKVILAGVGKSGLIGRKIAATLTSTGTSAFYLHPADALHGDLGIVSGNDVAVILSNSGETDELVAILPHLKHRHIPIIAILGNLNSTLARNADVVLDASVDKEACPLNLAPTTSTTVALAIGDALAMTLMQVKGLTPEDFAVNHPAGRLGKRLTLRVMDLMHGGNENPTVSTTATWLEVISAISQGGLGAVNVVNNDGLLLGIITDGDLRRTLQKTDPTKLGDLASNAIMSQNPTTVTPFCLAYNALQLMENRPSQISVMPVVDEQGLCLGLIRLHDIVRSGL</sequence>
<gene>
    <name evidence="10" type="ORF">NIES267_04760</name>
</gene>
<dbReference type="GO" id="GO:0097367">
    <property type="term" value="F:carbohydrate derivative binding"/>
    <property type="evidence" value="ECO:0007669"/>
    <property type="project" value="InterPro"/>
</dbReference>
<organism evidence="10 11">
    <name type="scientific">Calothrix parasitica NIES-267</name>
    <dbReference type="NCBI Taxonomy" id="1973488"/>
    <lineage>
        <taxon>Bacteria</taxon>
        <taxon>Bacillati</taxon>
        <taxon>Cyanobacteriota</taxon>
        <taxon>Cyanophyceae</taxon>
        <taxon>Nostocales</taxon>
        <taxon>Calotrichaceae</taxon>
        <taxon>Calothrix</taxon>
    </lineage>
</organism>
<reference evidence="10 11" key="1">
    <citation type="submission" date="2017-06" db="EMBL/GenBank/DDBJ databases">
        <title>Genome sequencing of cyanobaciteial culture collection at National Institute for Environmental Studies (NIES).</title>
        <authorList>
            <person name="Hirose Y."/>
            <person name="Shimura Y."/>
            <person name="Fujisawa T."/>
            <person name="Nakamura Y."/>
            <person name="Kawachi M."/>
        </authorList>
    </citation>
    <scope>NUCLEOTIDE SEQUENCE [LARGE SCALE GENOMIC DNA]</scope>
    <source>
        <strain evidence="10 11">NIES-267</strain>
    </source>
</reference>
<dbReference type="Gene3D" id="3.40.50.10490">
    <property type="entry name" value="Glucose-6-phosphate isomerase like protein, domain 1"/>
    <property type="match status" value="1"/>
</dbReference>
<name>A0A1Z4LIG2_9CYAN</name>
<dbReference type="FunFam" id="3.40.50.10490:FF:000011">
    <property type="entry name" value="Arabinose 5-phosphate isomerase"/>
    <property type="match status" value="1"/>
</dbReference>
<keyword evidence="10" id="KW-0413">Isomerase</keyword>
<feature type="site" description="Catalytically relevant" evidence="6">
    <location>
        <position position="118"/>
    </location>
</feature>
<feature type="domain" description="CBS" evidence="8">
    <location>
        <begin position="217"/>
        <end position="277"/>
    </location>
</feature>
<feature type="site" description="Catalytically relevant" evidence="6">
    <location>
        <position position="159"/>
    </location>
</feature>
<dbReference type="InterPro" id="IPR035474">
    <property type="entry name" value="SIS_Kpsf"/>
</dbReference>
<dbReference type="PANTHER" id="PTHR42745:SF1">
    <property type="entry name" value="ARABINOSE 5-PHOSPHATE ISOMERASE KDSD"/>
    <property type="match status" value="1"/>
</dbReference>
<feature type="site" description="Catalytically relevant" evidence="6">
    <location>
        <position position="200"/>
    </location>
</feature>
<dbReference type="CDD" id="cd05014">
    <property type="entry name" value="SIS_Kpsf"/>
    <property type="match status" value="1"/>
</dbReference>
<evidence type="ECO:0000259" key="9">
    <source>
        <dbReference type="PROSITE" id="PS51464"/>
    </source>
</evidence>
<dbReference type="InterPro" id="IPR046348">
    <property type="entry name" value="SIS_dom_sf"/>
</dbReference>
<dbReference type="AlphaFoldDB" id="A0A1Z4LIG2"/>
<evidence type="ECO:0000313" key="10">
    <source>
        <dbReference type="EMBL" id="BAY81011.1"/>
    </source>
</evidence>
<dbReference type="GO" id="GO:0046872">
    <property type="term" value="F:metal ion binding"/>
    <property type="evidence" value="ECO:0007669"/>
    <property type="project" value="UniProtKB-KW"/>
</dbReference>
<evidence type="ECO:0000259" key="8">
    <source>
        <dbReference type="PROSITE" id="PS51371"/>
    </source>
</evidence>
<proteinExistence type="inferred from homology"/>
<dbReference type="InterPro" id="IPR004800">
    <property type="entry name" value="KdsD/KpsF-type"/>
</dbReference>
<dbReference type="Pfam" id="PF01380">
    <property type="entry name" value="SIS"/>
    <property type="match status" value="1"/>
</dbReference>
<dbReference type="PROSITE" id="PS51371">
    <property type="entry name" value="CBS"/>
    <property type="match status" value="2"/>
</dbReference>
<comment type="similarity">
    <text evidence="1 4">Belongs to the SIS family. GutQ/KpsF subfamily.</text>
</comment>
<dbReference type="InterPro" id="IPR050986">
    <property type="entry name" value="GutQ/KpsF_isomerases"/>
</dbReference>
<dbReference type="EMBL" id="AP018227">
    <property type="protein sequence ID" value="BAY81011.1"/>
    <property type="molecule type" value="Genomic_DNA"/>
</dbReference>
<evidence type="ECO:0000313" key="11">
    <source>
        <dbReference type="Proteomes" id="UP000218418"/>
    </source>
</evidence>
<dbReference type="PROSITE" id="PS51464">
    <property type="entry name" value="SIS"/>
    <property type="match status" value="1"/>
</dbReference>
<keyword evidence="5" id="KW-0479">Metal-binding</keyword>
<dbReference type="GO" id="GO:0005975">
    <property type="term" value="P:carbohydrate metabolic process"/>
    <property type="evidence" value="ECO:0007669"/>
    <property type="project" value="InterPro"/>
</dbReference>
<evidence type="ECO:0000256" key="6">
    <source>
        <dbReference type="PIRSR" id="PIRSR004692-3"/>
    </source>
</evidence>
<dbReference type="InterPro" id="IPR046342">
    <property type="entry name" value="CBS_dom_sf"/>
</dbReference>
<feature type="domain" description="SIS" evidence="9">
    <location>
        <begin position="48"/>
        <end position="191"/>
    </location>
</feature>
<keyword evidence="3 7" id="KW-0129">CBS domain</keyword>
<keyword evidence="5" id="KW-0862">Zinc</keyword>
<dbReference type="PIRSF" id="PIRSF004692">
    <property type="entry name" value="KdsD_KpsF"/>
    <property type="match status" value="1"/>
</dbReference>
<keyword evidence="2" id="KW-0677">Repeat</keyword>
<evidence type="ECO:0000256" key="7">
    <source>
        <dbReference type="PROSITE-ProRule" id="PRU00703"/>
    </source>
</evidence>
<dbReference type="InterPro" id="IPR000644">
    <property type="entry name" value="CBS_dom"/>
</dbReference>
<dbReference type="InterPro" id="IPR001347">
    <property type="entry name" value="SIS_dom"/>
</dbReference>
<feature type="site" description="Catalytically relevant" evidence="6">
    <location>
        <position position="66"/>
    </location>
</feature>
<feature type="domain" description="CBS" evidence="8">
    <location>
        <begin position="286"/>
        <end position="339"/>
    </location>
</feature>
<dbReference type="SUPFAM" id="SSF53697">
    <property type="entry name" value="SIS domain"/>
    <property type="match status" value="1"/>
</dbReference>